<dbReference type="SMART" id="SM00388">
    <property type="entry name" value="HisKA"/>
    <property type="match status" value="1"/>
</dbReference>
<dbReference type="PRINTS" id="PR00344">
    <property type="entry name" value="BCTRLSENSOR"/>
</dbReference>
<feature type="domain" description="Histidine kinase" evidence="8">
    <location>
        <begin position="358"/>
        <end position="579"/>
    </location>
</feature>
<dbReference type="InterPro" id="IPR036890">
    <property type="entry name" value="HATPase_C_sf"/>
</dbReference>
<dbReference type="PROSITE" id="PS50109">
    <property type="entry name" value="HIS_KIN"/>
    <property type="match status" value="1"/>
</dbReference>
<keyword evidence="4" id="KW-0808">Transferase</keyword>
<evidence type="ECO:0000256" key="1">
    <source>
        <dbReference type="ARBA" id="ARBA00000085"/>
    </source>
</evidence>
<dbReference type="RefSeq" id="WP_188913663.1">
    <property type="nucleotide sequence ID" value="NZ_BMMF01000007.1"/>
</dbReference>
<dbReference type="InterPro" id="IPR021800">
    <property type="entry name" value="DUF3369"/>
</dbReference>
<feature type="modified residue" description="4-aspartylphosphate" evidence="7">
    <location>
        <position position="83"/>
    </location>
</feature>
<sequence>MSDEFVEILEEGSPSGEPGVAGARGAWTILVVDDDRSVHEGTRFALYDYALDGQGLEILSAYSAREGKEILAARPDIAVVLLDVVMESDDAGLTLVDDIRRELGNRTVRIILRTGQPGQAPERAVIVDYDINDYKAKTELTADKLFTSVTAALRSWQQLQRLEATRRGLEIIVDAAAMLFDLRSVRKLAQGVLTQIATLLGVDCAGILVLRENAVGEALTVLAASGCYGPHADPEGPALGADLEACVRSALESHAHAFEGVRSVLYSRTGSGREVVVVIEAERPLSETDRALVELFSSRLSVAFDNVILHEELQEANARLEERVVARTAELIRANRRLADQRADLTRSNRLKSEILGTVAHDLKNPLAVILGRAEMLGDLIAVSPPPLDGMRAQVGHIRETALRLTDMVSTLVADAMNDALDITVRREVVDLAALARDVAEANRPLAERKEQTIRIDTAGEVFVLGDQDRLREAIENLVSNAVKYSPRGAPIDIAAQTREGSGVVLVTDVGPGLMPEDVARVFGRFQRLSAKPTAGESSTGLGLSIVRRIAELHEGEASAESAGPGRGSTFTLRIPLAGRLAGSAFA</sequence>
<keyword evidence="5 10" id="KW-0418">Kinase</keyword>
<dbReference type="InterPro" id="IPR050736">
    <property type="entry name" value="Sensor_HK_Regulatory"/>
</dbReference>
<evidence type="ECO:0000256" key="4">
    <source>
        <dbReference type="ARBA" id="ARBA00022679"/>
    </source>
</evidence>
<dbReference type="Gene3D" id="1.10.287.130">
    <property type="match status" value="1"/>
</dbReference>
<evidence type="ECO:0000256" key="6">
    <source>
        <dbReference type="ARBA" id="ARBA00023012"/>
    </source>
</evidence>
<dbReference type="InterPro" id="IPR001789">
    <property type="entry name" value="Sig_transdc_resp-reg_receiver"/>
</dbReference>
<dbReference type="Pfam" id="PF00512">
    <property type="entry name" value="HisKA"/>
    <property type="match status" value="1"/>
</dbReference>
<comment type="catalytic activity">
    <reaction evidence="1">
        <text>ATP + protein L-histidine = ADP + protein N-phospho-L-histidine.</text>
        <dbReference type="EC" id="2.7.13.3"/>
    </reaction>
</comment>
<evidence type="ECO:0000313" key="11">
    <source>
        <dbReference type="Proteomes" id="UP000600449"/>
    </source>
</evidence>
<name>A0A917Q9V0_9HYPH</name>
<gene>
    <name evidence="10" type="ORF">GCM10011322_26120</name>
</gene>
<evidence type="ECO:0000256" key="2">
    <source>
        <dbReference type="ARBA" id="ARBA00012438"/>
    </source>
</evidence>
<keyword evidence="11" id="KW-1185">Reference proteome</keyword>
<keyword evidence="6" id="KW-0902">Two-component regulatory system</keyword>
<dbReference type="InterPro" id="IPR029016">
    <property type="entry name" value="GAF-like_dom_sf"/>
</dbReference>
<dbReference type="Gene3D" id="3.30.450.40">
    <property type="match status" value="1"/>
</dbReference>
<evidence type="ECO:0000256" key="3">
    <source>
        <dbReference type="ARBA" id="ARBA00022553"/>
    </source>
</evidence>
<dbReference type="InterPro" id="IPR004358">
    <property type="entry name" value="Sig_transdc_His_kin-like_C"/>
</dbReference>
<dbReference type="SMART" id="SM00448">
    <property type="entry name" value="REC"/>
    <property type="match status" value="1"/>
</dbReference>
<dbReference type="Pfam" id="PF11849">
    <property type="entry name" value="DUF3369"/>
    <property type="match status" value="1"/>
</dbReference>
<dbReference type="PANTHER" id="PTHR43711:SF28">
    <property type="entry name" value="SENSOR HISTIDINE KINASE YXDK"/>
    <property type="match status" value="1"/>
</dbReference>
<dbReference type="InterPro" id="IPR003594">
    <property type="entry name" value="HATPase_dom"/>
</dbReference>
<dbReference type="Pfam" id="PF00072">
    <property type="entry name" value="Response_reg"/>
    <property type="match status" value="1"/>
</dbReference>
<dbReference type="SUPFAM" id="SSF55874">
    <property type="entry name" value="ATPase domain of HSP90 chaperone/DNA topoisomerase II/histidine kinase"/>
    <property type="match status" value="1"/>
</dbReference>
<dbReference type="Proteomes" id="UP000600449">
    <property type="component" value="Unassembled WGS sequence"/>
</dbReference>
<evidence type="ECO:0000313" key="10">
    <source>
        <dbReference type="EMBL" id="GGK37823.1"/>
    </source>
</evidence>
<dbReference type="InterPro" id="IPR011006">
    <property type="entry name" value="CheY-like_superfamily"/>
</dbReference>
<dbReference type="FunFam" id="3.30.565.10:FF:000006">
    <property type="entry name" value="Sensor histidine kinase WalK"/>
    <property type="match status" value="1"/>
</dbReference>
<dbReference type="GO" id="GO:0000155">
    <property type="term" value="F:phosphorelay sensor kinase activity"/>
    <property type="evidence" value="ECO:0007669"/>
    <property type="project" value="InterPro"/>
</dbReference>
<dbReference type="SUPFAM" id="SSF55781">
    <property type="entry name" value="GAF domain-like"/>
    <property type="match status" value="1"/>
</dbReference>
<dbReference type="InterPro" id="IPR005467">
    <property type="entry name" value="His_kinase_dom"/>
</dbReference>
<accession>A0A917Q9V0</accession>
<dbReference type="SUPFAM" id="SSF52172">
    <property type="entry name" value="CheY-like"/>
    <property type="match status" value="1"/>
</dbReference>
<dbReference type="InterPro" id="IPR003661">
    <property type="entry name" value="HisK_dim/P_dom"/>
</dbReference>
<dbReference type="CDD" id="cd00082">
    <property type="entry name" value="HisKA"/>
    <property type="match status" value="1"/>
</dbReference>
<dbReference type="EMBL" id="BMMF01000007">
    <property type="protein sequence ID" value="GGK37823.1"/>
    <property type="molecule type" value="Genomic_DNA"/>
</dbReference>
<dbReference type="EC" id="2.7.13.3" evidence="2"/>
<dbReference type="SUPFAM" id="SSF47384">
    <property type="entry name" value="Homodimeric domain of signal transducing histidine kinase"/>
    <property type="match status" value="1"/>
</dbReference>
<dbReference type="Gene3D" id="3.40.50.2300">
    <property type="match status" value="1"/>
</dbReference>
<dbReference type="PANTHER" id="PTHR43711">
    <property type="entry name" value="TWO-COMPONENT HISTIDINE KINASE"/>
    <property type="match status" value="1"/>
</dbReference>
<feature type="domain" description="Response regulatory" evidence="9">
    <location>
        <begin position="28"/>
        <end position="152"/>
    </location>
</feature>
<dbReference type="SMART" id="SM00387">
    <property type="entry name" value="HATPase_c"/>
    <property type="match status" value="1"/>
</dbReference>
<evidence type="ECO:0000256" key="5">
    <source>
        <dbReference type="ARBA" id="ARBA00022777"/>
    </source>
</evidence>
<dbReference type="InterPro" id="IPR036097">
    <property type="entry name" value="HisK_dim/P_sf"/>
</dbReference>
<dbReference type="Gene3D" id="3.30.565.10">
    <property type="entry name" value="Histidine kinase-like ATPase, C-terminal domain"/>
    <property type="match status" value="1"/>
</dbReference>
<comment type="caution">
    <text evidence="10">The sequence shown here is derived from an EMBL/GenBank/DDBJ whole genome shotgun (WGS) entry which is preliminary data.</text>
</comment>
<dbReference type="Pfam" id="PF02518">
    <property type="entry name" value="HATPase_c"/>
    <property type="match status" value="1"/>
</dbReference>
<dbReference type="PROSITE" id="PS50110">
    <property type="entry name" value="RESPONSE_REGULATORY"/>
    <property type="match status" value="1"/>
</dbReference>
<protein>
    <recommendedName>
        <fullName evidence="2">histidine kinase</fullName>
        <ecNumber evidence="2">2.7.13.3</ecNumber>
    </recommendedName>
</protein>
<reference evidence="10 11" key="1">
    <citation type="journal article" date="2014" name="Int. J. Syst. Evol. Microbiol.">
        <title>Complete genome sequence of Corynebacterium casei LMG S-19264T (=DSM 44701T), isolated from a smear-ripened cheese.</title>
        <authorList>
            <consortium name="US DOE Joint Genome Institute (JGI-PGF)"/>
            <person name="Walter F."/>
            <person name="Albersmeier A."/>
            <person name="Kalinowski J."/>
            <person name="Ruckert C."/>
        </authorList>
    </citation>
    <scope>NUCLEOTIDE SEQUENCE [LARGE SCALE GENOMIC DNA]</scope>
    <source>
        <strain evidence="10 11">CGMCC 1.9161</strain>
    </source>
</reference>
<keyword evidence="3 7" id="KW-0597">Phosphoprotein</keyword>
<evidence type="ECO:0000256" key="7">
    <source>
        <dbReference type="PROSITE-ProRule" id="PRU00169"/>
    </source>
</evidence>
<evidence type="ECO:0000259" key="8">
    <source>
        <dbReference type="PROSITE" id="PS50109"/>
    </source>
</evidence>
<dbReference type="AlphaFoldDB" id="A0A917Q9V0"/>
<evidence type="ECO:0000259" key="9">
    <source>
        <dbReference type="PROSITE" id="PS50110"/>
    </source>
</evidence>
<proteinExistence type="predicted"/>
<organism evidence="10 11">
    <name type="scientific">Salinarimonas ramus</name>
    <dbReference type="NCBI Taxonomy" id="690164"/>
    <lineage>
        <taxon>Bacteria</taxon>
        <taxon>Pseudomonadati</taxon>
        <taxon>Pseudomonadota</taxon>
        <taxon>Alphaproteobacteria</taxon>
        <taxon>Hyphomicrobiales</taxon>
        <taxon>Salinarimonadaceae</taxon>
        <taxon>Salinarimonas</taxon>
    </lineage>
</organism>